<dbReference type="OrthoDB" id="185373at2759"/>
<proteinExistence type="predicted"/>
<name>A0A0S3T891_PHAAN</name>
<evidence type="ECO:0000313" key="1">
    <source>
        <dbReference type="EMBL" id="BAU01423.1"/>
    </source>
</evidence>
<keyword evidence="2" id="KW-1185">Reference proteome</keyword>
<dbReference type="AlphaFoldDB" id="A0A0S3T891"/>
<feature type="non-terminal residue" evidence="1">
    <location>
        <position position="111"/>
    </location>
</feature>
<gene>
    <name evidence="1" type="primary">Vigan.11G065100</name>
    <name evidence="1" type="ORF">VIGAN_11065100</name>
</gene>
<dbReference type="Proteomes" id="UP000291084">
    <property type="component" value="Chromosome 11"/>
</dbReference>
<evidence type="ECO:0000313" key="2">
    <source>
        <dbReference type="Proteomes" id="UP000291084"/>
    </source>
</evidence>
<reference evidence="1 2" key="1">
    <citation type="journal article" date="2015" name="Sci. Rep.">
        <title>The power of single molecule real-time sequencing technology in the de novo assembly of a eukaryotic genome.</title>
        <authorList>
            <person name="Sakai H."/>
            <person name="Naito K."/>
            <person name="Ogiso-Tanaka E."/>
            <person name="Takahashi Y."/>
            <person name="Iseki K."/>
            <person name="Muto C."/>
            <person name="Satou K."/>
            <person name="Teruya K."/>
            <person name="Shiroma A."/>
            <person name="Shimoji M."/>
            <person name="Hirano T."/>
            <person name="Itoh T."/>
            <person name="Kaga A."/>
            <person name="Tomooka N."/>
        </authorList>
    </citation>
    <scope>NUCLEOTIDE SEQUENCE [LARGE SCALE GENOMIC DNA]</scope>
    <source>
        <strain evidence="2">cv. Shumari</strain>
    </source>
</reference>
<protein>
    <submittedName>
        <fullName evidence="1">Uncharacterized protein</fullName>
    </submittedName>
</protein>
<dbReference type="EMBL" id="AP015044">
    <property type="protein sequence ID" value="BAU01423.1"/>
    <property type="molecule type" value="Genomic_DNA"/>
</dbReference>
<sequence>MSQSHEKTLILIQKMVKVPPPKALLLFNSSTYEGLHHTPHSISFILNHLLSHDDMLPQAQSLILRLISGRIPFYTFSPSSLIPQLTQAHFTSSSTYAPLCETIVNAYVHSH</sequence>
<organism evidence="1 2">
    <name type="scientific">Vigna angularis var. angularis</name>
    <dbReference type="NCBI Taxonomy" id="157739"/>
    <lineage>
        <taxon>Eukaryota</taxon>
        <taxon>Viridiplantae</taxon>
        <taxon>Streptophyta</taxon>
        <taxon>Embryophyta</taxon>
        <taxon>Tracheophyta</taxon>
        <taxon>Spermatophyta</taxon>
        <taxon>Magnoliopsida</taxon>
        <taxon>eudicotyledons</taxon>
        <taxon>Gunneridae</taxon>
        <taxon>Pentapetalae</taxon>
        <taxon>rosids</taxon>
        <taxon>fabids</taxon>
        <taxon>Fabales</taxon>
        <taxon>Fabaceae</taxon>
        <taxon>Papilionoideae</taxon>
        <taxon>50 kb inversion clade</taxon>
        <taxon>NPAAA clade</taxon>
        <taxon>indigoferoid/millettioid clade</taxon>
        <taxon>Phaseoleae</taxon>
        <taxon>Vigna</taxon>
    </lineage>
</organism>
<accession>A0A0S3T891</accession>